<proteinExistence type="predicted"/>
<name>A0ACB8EXV1_9SAUR</name>
<organism evidence="1 2">
    <name type="scientific">Sphaerodactylus townsendi</name>
    <dbReference type="NCBI Taxonomy" id="933632"/>
    <lineage>
        <taxon>Eukaryota</taxon>
        <taxon>Metazoa</taxon>
        <taxon>Chordata</taxon>
        <taxon>Craniata</taxon>
        <taxon>Vertebrata</taxon>
        <taxon>Euteleostomi</taxon>
        <taxon>Lepidosauria</taxon>
        <taxon>Squamata</taxon>
        <taxon>Bifurcata</taxon>
        <taxon>Gekkota</taxon>
        <taxon>Sphaerodactylidae</taxon>
        <taxon>Sphaerodactylus</taxon>
    </lineage>
</organism>
<protein>
    <submittedName>
        <fullName evidence="1">Claudin-7</fullName>
    </submittedName>
</protein>
<keyword evidence="2" id="KW-1185">Reference proteome</keyword>
<accession>A0ACB8EXV1</accession>
<sequence>MANSGLQLLGFALALLGWVATLAATVMPQWQISSYAGDNIITAVAIYQGLWMSCAWQSTGQIQCKVYDSVLSLKGNSVKGFICHKVQYPPPLSARCWSSLQATRALMVVSIVLGAVAMGVAVMGMKCTRCGGDNKVVKARIAMTGGIVFLVAGLASLIACSWYGNQIVTDFYNPLTPVNTKYEFGAAIFIGWAGAALVIFGGALLCCSCPGKSGGSSYGRQYPQGKPISKAPTNREYV</sequence>
<evidence type="ECO:0000313" key="2">
    <source>
        <dbReference type="Proteomes" id="UP000827872"/>
    </source>
</evidence>
<reference evidence="1" key="1">
    <citation type="submission" date="2021-08" db="EMBL/GenBank/DDBJ databases">
        <title>The first chromosome-level gecko genome reveals the dynamic sex chromosomes of Neotropical dwarf geckos (Sphaerodactylidae: Sphaerodactylus).</title>
        <authorList>
            <person name="Pinto B.J."/>
            <person name="Keating S.E."/>
            <person name="Gamble T."/>
        </authorList>
    </citation>
    <scope>NUCLEOTIDE SEQUENCE</scope>
    <source>
        <strain evidence="1">TG3544</strain>
    </source>
</reference>
<evidence type="ECO:0000313" key="1">
    <source>
        <dbReference type="EMBL" id="KAH7997338.1"/>
    </source>
</evidence>
<dbReference type="Proteomes" id="UP000827872">
    <property type="component" value="Linkage Group LG15"/>
</dbReference>
<gene>
    <name evidence="1" type="primary">CLDN7</name>
    <name evidence="1" type="ORF">K3G42_014853</name>
</gene>
<dbReference type="EMBL" id="CM037628">
    <property type="protein sequence ID" value="KAH7997338.1"/>
    <property type="molecule type" value="Genomic_DNA"/>
</dbReference>
<comment type="caution">
    <text evidence="1">The sequence shown here is derived from an EMBL/GenBank/DDBJ whole genome shotgun (WGS) entry which is preliminary data.</text>
</comment>